<evidence type="ECO:0000256" key="5">
    <source>
        <dbReference type="ARBA" id="ARBA00022729"/>
    </source>
</evidence>
<dbReference type="CDD" id="cd02775">
    <property type="entry name" value="MopB_CT"/>
    <property type="match status" value="1"/>
</dbReference>
<dbReference type="SMART" id="SM00926">
    <property type="entry name" value="Molybdop_Fe4S4"/>
    <property type="match status" value="1"/>
</dbReference>
<keyword evidence="6" id="KW-0560">Oxidoreductase</keyword>
<keyword evidence="11" id="KW-1185">Reference proteome</keyword>
<evidence type="ECO:0000256" key="2">
    <source>
        <dbReference type="ARBA" id="ARBA00010312"/>
    </source>
</evidence>
<accession>A0A3D8GUW0</accession>
<dbReference type="Pfam" id="PF01568">
    <property type="entry name" value="Molydop_binding"/>
    <property type="match status" value="1"/>
</dbReference>
<evidence type="ECO:0000256" key="6">
    <source>
        <dbReference type="ARBA" id="ARBA00023002"/>
    </source>
</evidence>
<dbReference type="PROSITE" id="PS51318">
    <property type="entry name" value="TAT"/>
    <property type="match status" value="1"/>
</dbReference>
<dbReference type="PROSITE" id="PS00932">
    <property type="entry name" value="MOLYBDOPTERIN_PROK_3"/>
    <property type="match status" value="1"/>
</dbReference>
<evidence type="ECO:0000313" key="11">
    <source>
        <dbReference type="Proteomes" id="UP000257144"/>
    </source>
</evidence>
<dbReference type="InterPro" id="IPR009010">
    <property type="entry name" value="Asp_de-COase-like_dom_sf"/>
</dbReference>
<keyword evidence="5" id="KW-0732">Signal</keyword>
<keyword evidence="8" id="KW-0411">Iron-sulfur</keyword>
<dbReference type="Gene3D" id="3.40.50.740">
    <property type="match status" value="1"/>
</dbReference>
<keyword evidence="3" id="KW-0500">Molybdenum</keyword>
<dbReference type="SUPFAM" id="SSF50692">
    <property type="entry name" value="ADC-like"/>
    <property type="match status" value="1"/>
</dbReference>
<dbReference type="InterPro" id="IPR006656">
    <property type="entry name" value="Mopterin_OxRdtase"/>
</dbReference>
<dbReference type="GO" id="GO:0046872">
    <property type="term" value="F:metal ion binding"/>
    <property type="evidence" value="ECO:0007669"/>
    <property type="project" value="UniProtKB-KW"/>
</dbReference>
<dbReference type="Gene3D" id="2.40.40.20">
    <property type="match status" value="1"/>
</dbReference>
<keyword evidence="4" id="KW-0479">Metal-binding</keyword>
<evidence type="ECO:0000259" key="9">
    <source>
        <dbReference type="PROSITE" id="PS51669"/>
    </source>
</evidence>
<dbReference type="InterPro" id="IPR006657">
    <property type="entry name" value="MoPterin_dinucl-bd_dom"/>
</dbReference>
<proteinExistence type="inferred from homology"/>
<protein>
    <submittedName>
        <fullName evidence="10">DMSO reductase</fullName>
    </submittedName>
</protein>
<comment type="similarity">
    <text evidence="2">Belongs to the prokaryotic molybdopterin-containing oxidoreductase family.</text>
</comment>
<dbReference type="GO" id="GO:0051536">
    <property type="term" value="F:iron-sulfur cluster binding"/>
    <property type="evidence" value="ECO:0007669"/>
    <property type="project" value="UniProtKB-KW"/>
</dbReference>
<dbReference type="PANTHER" id="PTHR43742:SF6">
    <property type="entry name" value="OXIDOREDUCTASE YYAE-RELATED"/>
    <property type="match status" value="1"/>
</dbReference>
<evidence type="ECO:0000256" key="3">
    <source>
        <dbReference type="ARBA" id="ARBA00022505"/>
    </source>
</evidence>
<dbReference type="InterPro" id="IPR006655">
    <property type="entry name" value="Mopterin_OxRdtase_prok_CS"/>
</dbReference>
<dbReference type="InterPro" id="IPR006311">
    <property type="entry name" value="TAT_signal"/>
</dbReference>
<dbReference type="Gene3D" id="3.30.2070.10">
    <property type="entry name" value="Formate dehydrogenase/DMSO reductase"/>
    <property type="match status" value="1"/>
</dbReference>
<evidence type="ECO:0000313" key="10">
    <source>
        <dbReference type="EMBL" id="RDU38207.1"/>
    </source>
</evidence>
<dbReference type="CDD" id="cd02766">
    <property type="entry name" value="MopB_3"/>
    <property type="match status" value="1"/>
</dbReference>
<comment type="caution">
    <text evidence="10">The sequence shown here is derived from an EMBL/GenBank/DDBJ whole genome shotgun (WGS) entry which is preliminary data.</text>
</comment>
<dbReference type="GO" id="GO:0043546">
    <property type="term" value="F:molybdopterin cofactor binding"/>
    <property type="evidence" value="ECO:0007669"/>
    <property type="project" value="InterPro"/>
</dbReference>
<dbReference type="GO" id="GO:0016491">
    <property type="term" value="F:oxidoreductase activity"/>
    <property type="evidence" value="ECO:0007669"/>
    <property type="project" value="UniProtKB-KW"/>
</dbReference>
<feature type="domain" description="4Fe-4S Mo/W bis-MGD-type" evidence="9">
    <location>
        <begin position="47"/>
        <end position="104"/>
    </location>
</feature>
<gene>
    <name evidence="10" type="ORF">DRW41_01155</name>
</gene>
<dbReference type="PANTHER" id="PTHR43742">
    <property type="entry name" value="TRIMETHYLAMINE-N-OXIDE REDUCTASE"/>
    <property type="match status" value="1"/>
</dbReference>
<comment type="cofactor">
    <cofactor evidence="1">
        <name>Mo-bis(molybdopterin guanine dinucleotide)</name>
        <dbReference type="ChEBI" id="CHEBI:60539"/>
    </cofactor>
</comment>
<dbReference type="PROSITE" id="PS51669">
    <property type="entry name" value="4FE4S_MOW_BIS_MGD"/>
    <property type="match status" value="1"/>
</dbReference>
<dbReference type="Gene3D" id="2.20.25.90">
    <property type="entry name" value="ADC-like domains"/>
    <property type="match status" value="1"/>
</dbReference>
<dbReference type="Gene3D" id="3.40.228.10">
    <property type="entry name" value="Dimethylsulfoxide Reductase, domain 2"/>
    <property type="match status" value="1"/>
</dbReference>
<reference evidence="10 11" key="1">
    <citation type="submission" date="2018-07" db="EMBL/GenBank/DDBJ databases">
        <title>Bacillus sp. YLB-04 draft genome sequence.</title>
        <authorList>
            <person name="Yu L."/>
            <person name="Tang X."/>
        </authorList>
    </citation>
    <scope>NUCLEOTIDE SEQUENCE [LARGE SCALE GENOMIC DNA]</scope>
    <source>
        <strain evidence="10 11">YLB-04</strain>
    </source>
</reference>
<dbReference type="AlphaFoldDB" id="A0A3D8GUW0"/>
<evidence type="ECO:0000256" key="1">
    <source>
        <dbReference type="ARBA" id="ARBA00001942"/>
    </source>
</evidence>
<dbReference type="EMBL" id="QNQT01000001">
    <property type="protein sequence ID" value="RDU38207.1"/>
    <property type="molecule type" value="Genomic_DNA"/>
</dbReference>
<organism evidence="10 11">
    <name type="scientific">Neobacillus piezotolerans</name>
    <dbReference type="NCBI Taxonomy" id="2259171"/>
    <lineage>
        <taxon>Bacteria</taxon>
        <taxon>Bacillati</taxon>
        <taxon>Bacillota</taxon>
        <taxon>Bacilli</taxon>
        <taxon>Bacillales</taxon>
        <taxon>Bacillaceae</taxon>
        <taxon>Neobacillus</taxon>
    </lineage>
</organism>
<dbReference type="OrthoDB" id="219031at2"/>
<dbReference type="InterPro" id="IPR006963">
    <property type="entry name" value="Mopterin_OxRdtase_4Fe-4S_dom"/>
</dbReference>
<evidence type="ECO:0000256" key="7">
    <source>
        <dbReference type="ARBA" id="ARBA00023004"/>
    </source>
</evidence>
<dbReference type="SUPFAM" id="SSF53706">
    <property type="entry name" value="Formate dehydrogenase/DMSO reductase, domains 1-3"/>
    <property type="match status" value="1"/>
</dbReference>
<dbReference type="RefSeq" id="WP_115450130.1">
    <property type="nucleotide sequence ID" value="NZ_QNQT01000001.1"/>
</dbReference>
<dbReference type="InterPro" id="IPR050612">
    <property type="entry name" value="Prok_Mopterin_Oxidored"/>
</dbReference>
<keyword evidence="7" id="KW-0408">Iron</keyword>
<sequence>MLTENFSRRTFLKGSAALSSLLGLGAIGNQAVRGLVPTAKAKTTGNKQQFYNACPRNCYDTCSIVTTVEDGRITFITGNENNKYTKGRLCVKGNTYPRVVYSPDRIKYPMRQKGRGSGNWERISWDEAYTIIAQKILEIKKEYGSTLPICLNKYSGNFNILNYATEGMLSSIGYTTRAQGTPCDPAGSDAQTFDMGAAYNNDPEQFLDADYIILWGANPAWTSAHSMYFIEQAKEKGTKLVVIDPLITQTASKADEYIQINTSTDGAFALGMIRYIIDHQLYNETWVRNHSIGFNEFVSYVKKNITVEWASEKTGVPKPVIERIAREYATAKPANIWIGFGMQRHTNGGSMVRAIDALAAMTGNVGKRGGGVNYIGGETWGFNYHTMGFGVPEGTKGEADRYVNMNNFGAQVLDANDPPIKMMWIACRNPIAQDPEPNVVKKAFEKMDLIVTADLYMNQTVELSDIVLPVTTPFETVGVNVSYWHYWMNANEQAIKPLYETKSDLEIAMGLSKKLNELAPGSCTFPVSGSLEEWVEKEFNDGIRELFGVKSWDDLRKNGGTVKAKDKVTVAWNDLKFRTPSGKYEFYSKKAAEYGHHPLPVFVEEYKAPENYPIRSISPHWKLGIHSQFQHIDWLDAIHSHPVVEMHPDLAKKHGIKNNDLVHVKNEAGYLTLPAKLTKTVPSDTVVMYEGWWKDVNYTENFNVKAIPSDMGDYSKGQRGIAFHDNFVKIEKA</sequence>
<evidence type="ECO:0000256" key="4">
    <source>
        <dbReference type="ARBA" id="ARBA00022723"/>
    </source>
</evidence>
<evidence type="ECO:0000256" key="8">
    <source>
        <dbReference type="ARBA" id="ARBA00023014"/>
    </source>
</evidence>
<dbReference type="Pfam" id="PF04879">
    <property type="entry name" value="Molybdop_Fe4S4"/>
    <property type="match status" value="1"/>
</dbReference>
<dbReference type="Pfam" id="PF00384">
    <property type="entry name" value="Molybdopterin"/>
    <property type="match status" value="1"/>
</dbReference>
<dbReference type="Proteomes" id="UP000257144">
    <property type="component" value="Unassembled WGS sequence"/>
</dbReference>
<name>A0A3D8GUW0_9BACI</name>